<keyword evidence="3" id="KW-1185">Reference proteome</keyword>
<keyword evidence="1" id="KW-1133">Transmembrane helix</keyword>
<comment type="caution">
    <text evidence="2">The sequence shown here is derived from an EMBL/GenBank/DDBJ whole genome shotgun (WGS) entry which is preliminary data.</text>
</comment>
<feature type="transmembrane region" description="Helical" evidence="1">
    <location>
        <begin position="17"/>
        <end position="37"/>
    </location>
</feature>
<gene>
    <name evidence="2" type="ORF">RHYP_0030</name>
</gene>
<sequence>MKINNLKINNLKINIKVLLFLVIISILLLGLILYPHIQQEITLEINQEEPKTLNLQLSKEKELKYHPQINSNILIKTTRNNYDLIKNEILHDLLTKTWKDCKSKYSNYPTTPLFEKQGLGSIYNSYLNIQKNQKHTIDKIHYTQQFQEKMLEIYTKELNFILNLQLSDIYLITDNPIF</sequence>
<keyword evidence="1" id="KW-0812">Transmembrane</keyword>
<protein>
    <recommendedName>
        <fullName evidence="4">Effector</fullName>
    </recommendedName>
</protein>
<reference evidence="2" key="1">
    <citation type="submission" date="2022-11" db="EMBL/GenBank/DDBJ databases">
        <title>Phyllogen, a phyllody-inducing phytoplasma effector family, horizontally transferred to various phytoplasmas via transposable elements.</title>
        <authorList>
            <person name="Tokuda R."/>
            <person name="Maejima K."/>
            <person name="Yamaji Y."/>
            <person name="Namba S."/>
        </authorList>
    </citation>
    <scope>NUCLEOTIDE SEQUENCE [LARGE SCALE GENOMIC DNA]</scope>
    <source>
        <strain evidence="2">RhY</strain>
    </source>
</reference>
<organism evidence="2 3">
    <name type="scientific">Rhus yellows phytoplasma</name>
    <dbReference type="NCBI Taxonomy" id="1225349"/>
    <lineage>
        <taxon>Bacteria</taxon>
        <taxon>Bacillati</taxon>
        <taxon>Mycoplasmatota</taxon>
        <taxon>Mollicutes</taxon>
        <taxon>Acholeplasmatales</taxon>
        <taxon>Acholeplasmataceae</taxon>
        <taxon>Candidatus Phytoplasma</taxon>
        <taxon>16SrI (Aster yellows group)</taxon>
    </lineage>
</organism>
<name>A0ABQ5PS14_9MOLU</name>
<accession>A0ABQ5PS14</accession>
<evidence type="ECO:0000256" key="1">
    <source>
        <dbReference type="SAM" id="Phobius"/>
    </source>
</evidence>
<dbReference type="EMBL" id="BSCY01000001">
    <property type="protein sequence ID" value="GLH61058.1"/>
    <property type="molecule type" value="Genomic_DNA"/>
</dbReference>
<dbReference type="Proteomes" id="UP001371615">
    <property type="component" value="Unassembled WGS sequence"/>
</dbReference>
<proteinExistence type="predicted"/>
<evidence type="ECO:0008006" key="4">
    <source>
        <dbReference type="Google" id="ProtNLM"/>
    </source>
</evidence>
<evidence type="ECO:0000313" key="3">
    <source>
        <dbReference type="Proteomes" id="UP001371615"/>
    </source>
</evidence>
<evidence type="ECO:0000313" key="2">
    <source>
        <dbReference type="EMBL" id="GLH61058.1"/>
    </source>
</evidence>
<keyword evidence="1" id="KW-0472">Membrane</keyword>